<organism evidence="7 8">
    <name type="scientific">Halorutilus salinus</name>
    <dbReference type="NCBI Taxonomy" id="2487751"/>
    <lineage>
        <taxon>Archaea</taxon>
        <taxon>Methanobacteriati</taxon>
        <taxon>Methanobacteriota</taxon>
        <taxon>Stenosarchaea group</taxon>
        <taxon>Halobacteria</taxon>
        <taxon>Halorutilales</taxon>
        <taxon>Halorutilaceae</taxon>
        <taxon>Halorutilus</taxon>
    </lineage>
</organism>
<comment type="similarity">
    <text evidence="2">Belongs to the NADH dehydrogenase family.</text>
</comment>
<accession>A0A9Q4C340</accession>
<dbReference type="PANTHER" id="PTHR42913">
    <property type="entry name" value="APOPTOSIS-INDUCING FACTOR 1"/>
    <property type="match status" value="1"/>
</dbReference>
<dbReference type="PANTHER" id="PTHR42913:SF3">
    <property type="entry name" value="64 KDA MITOCHONDRIAL NADH DEHYDROGENASE (EUROFUNG)"/>
    <property type="match status" value="1"/>
</dbReference>
<dbReference type="SUPFAM" id="SSF51905">
    <property type="entry name" value="FAD/NAD(P)-binding domain"/>
    <property type="match status" value="2"/>
</dbReference>
<comment type="cofactor">
    <cofactor evidence="1">
        <name>FAD</name>
        <dbReference type="ChEBI" id="CHEBI:57692"/>
    </cofactor>
</comment>
<evidence type="ECO:0000256" key="5">
    <source>
        <dbReference type="ARBA" id="ARBA00023002"/>
    </source>
</evidence>
<dbReference type="InterPro" id="IPR023753">
    <property type="entry name" value="FAD/NAD-binding_dom"/>
</dbReference>
<keyword evidence="4" id="KW-0274">FAD</keyword>
<name>A0A9Q4C340_9EURY</name>
<dbReference type="InterPro" id="IPR036188">
    <property type="entry name" value="FAD/NAD-bd_sf"/>
</dbReference>
<dbReference type="RefSeq" id="WP_266085724.1">
    <property type="nucleotide sequence ID" value="NZ_RKLV01000002.1"/>
</dbReference>
<dbReference type="Proteomes" id="UP001149411">
    <property type="component" value="Unassembled WGS sequence"/>
</dbReference>
<evidence type="ECO:0000313" key="7">
    <source>
        <dbReference type="EMBL" id="MCX2818080.1"/>
    </source>
</evidence>
<keyword evidence="3" id="KW-0285">Flavoprotein</keyword>
<proteinExistence type="inferred from homology"/>
<dbReference type="AlphaFoldDB" id="A0A9Q4C340"/>
<reference evidence="7" key="1">
    <citation type="submission" date="2022-09" db="EMBL/GenBank/DDBJ databases">
        <title>Haloadaptaus new haloarchaeum isolated from saline soil.</title>
        <authorList>
            <person name="Duran-Viseras A."/>
            <person name="Sanchez-Porro C."/>
            <person name="Ventosa A."/>
        </authorList>
    </citation>
    <scope>NUCLEOTIDE SEQUENCE</scope>
    <source>
        <strain evidence="7">F3-133</strain>
    </source>
</reference>
<evidence type="ECO:0000256" key="1">
    <source>
        <dbReference type="ARBA" id="ARBA00001974"/>
    </source>
</evidence>
<evidence type="ECO:0000313" key="8">
    <source>
        <dbReference type="Proteomes" id="UP001149411"/>
    </source>
</evidence>
<evidence type="ECO:0000256" key="4">
    <source>
        <dbReference type="ARBA" id="ARBA00022827"/>
    </source>
</evidence>
<feature type="domain" description="FAD/NAD(P)-binding" evidence="6">
    <location>
        <begin position="4"/>
        <end position="311"/>
    </location>
</feature>
<protein>
    <submittedName>
        <fullName evidence="7">NAD(P)/FAD-dependent oxidoreductase</fullName>
    </submittedName>
</protein>
<dbReference type="EMBL" id="RKLV01000002">
    <property type="protein sequence ID" value="MCX2818080.1"/>
    <property type="molecule type" value="Genomic_DNA"/>
</dbReference>
<gene>
    <name evidence="7" type="ORF">EGH25_01760</name>
</gene>
<dbReference type="GO" id="GO:0003955">
    <property type="term" value="F:NAD(P)H dehydrogenase (quinone) activity"/>
    <property type="evidence" value="ECO:0007669"/>
    <property type="project" value="TreeGrafter"/>
</dbReference>
<sequence>MADNVVVLGSGYAGAGSVKKLQRTLDDAEITWVSDIDYHLVLHESHRVIRDPEVQENVTIPVETIADRSTEFVQGRAVEVDTDEKAVSLEGGDRIDYDYLLVCVGSQTAFFGIPGLEEHALTLKSLDDALEIHDEVVSAAEEATEDDPARVVVGGAGLSGIQSCGEIAELRDEDSLPVEIYLVEGLDNVFPPGEPGLQNRLAEMLEERGVGILTGDFIGEVDDDTAYIGEKEDGEGYKTELSYDVLLWTGGITGRDIDIDGIEADDRSRRIQASSDFTTNEEGVFAIGDTALIEQDDEPAPPTAQAAWQAAEVAGENVARAIDDRPLKRWRYDDKGTLISVGEKAVAHDVKVPPGVKFPLKTFGGTPGKFLKKFVAARWIADMSSWGRAKKAWGDL</sequence>
<dbReference type="Gene3D" id="3.50.50.100">
    <property type="match status" value="1"/>
</dbReference>
<evidence type="ECO:0000259" key="6">
    <source>
        <dbReference type="Pfam" id="PF07992"/>
    </source>
</evidence>
<dbReference type="InterPro" id="IPR051169">
    <property type="entry name" value="NADH-Q_oxidoreductase"/>
</dbReference>
<evidence type="ECO:0000256" key="3">
    <source>
        <dbReference type="ARBA" id="ARBA00022630"/>
    </source>
</evidence>
<comment type="caution">
    <text evidence="7">The sequence shown here is derived from an EMBL/GenBank/DDBJ whole genome shotgun (WGS) entry which is preliminary data.</text>
</comment>
<dbReference type="Pfam" id="PF07992">
    <property type="entry name" value="Pyr_redox_2"/>
    <property type="match status" value="1"/>
</dbReference>
<evidence type="ECO:0000256" key="2">
    <source>
        <dbReference type="ARBA" id="ARBA00005272"/>
    </source>
</evidence>
<keyword evidence="8" id="KW-1185">Reference proteome</keyword>
<keyword evidence="5" id="KW-0560">Oxidoreductase</keyword>
<dbReference type="PRINTS" id="PR00368">
    <property type="entry name" value="FADPNR"/>
</dbReference>
<dbReference type="GO" id="GO:0019646">
    <property type="term" value="P:aerobic electron transport chain"/>
    <property type="evidence" value="ECO:0007669"/>
    <property type="project" value="TreeGrafter"/>
</dbReference>